<dbReference type="InterPro" id="IPR003342">
    <property type="entry name" value="ArnT-like_N"/>
</dbReference>
<evidence type="ECO:0000256" key="2">
    <source>
        <dbReference type="ARBA" id="ARBA00022475"/>
    </source>
</evidence>
<dbReference type="RefSeq" id="WP_090247513.1">
    <property type="nucleotide sequence ID" value="NZ_FPAS01000001.1"/>
</dbReference>
<evidence type="ECO:0000313" key="12">
    <source>
        <dbReference type="Proteomes" id="UP000236454"/>
    </source>
</evidence>
<feature type="transmembrane region" description="Helical" evidence="9">
    <location>
        <begin position="310"/>
        <end position="328"/>
    </location>
</feature>
<feature type="transmembrane region" description="Helical" evidence="9">
    <location>
        <begin position="218"/>
        <end position="237"/>
    </location>
</feature>
<dbReference type="Pfam" id="PF02493">
    <property type="entry name" value="MORN"/>
    <property type="match status" value="3"/>
</dbReference>
<feature type="transmembrane region" description="Helical" evidence="9">
    <location>
        <begin position="335"/>
        <end position="354"/>
    </location>
</feature>
<evidence type="ECO:0000256" key="8">
    <source>
        <dbReference type="ARBA" id="ARBA00023136"/>
    </source>
</evidence>
<feature type="transmembrane region" description="Helical" evidence="9">
    <location>
        <begin position="20"/>
        <end position="37"/>
    </location>
</feature>
<dbReference type="Pfam" id="PF02366">
    <property type="entry name" value="PMT"/>
    <property type="match status" value="1"/>
</dbReference>
<dbReference type="Proteomes" id="UP000236454">
    <property type="component" value="Unassembled WGS sequence"/>
</dbReference>
<dbReference type="GO" id="GO:0009103">
    <property type="term" value="P:lipopolysaccharide biosynthetic process"/>
    <property type="evidence" value="ECO:0007669"/>
    <property type="project" value="UniProtKB-ARBA"/>
</dbReference>
<keyword evidence="8 9" id="KW-0472">Membrane</keyword>
<evidence type="ECO:0000313" key="11">
    <source>
        <dbReference type="EMBL" id="SFT55872.1"/>
    </source>
</evidence>
<keyword evidence="2" id="KW-1003">Cell membrane</keyword>
<evidence type="ECO:0000256" key="4">
    <source>
        <dbReference type="ARBA" id="ARBA00022679"/>
    </source>
</evidence>
<sequence length="637" mass="72835">MSKKITEKKPSPITAILKKATLYLYLLVISVSYFSTYPETYDEKVFLGGDNAAYYLLGKAIADGEGYVNSHLLNSPAANHFPPGYSFVIGQVLKVTDGDIQTIKHLNGFFFLCVLLLIFFIARKLSKNDHLAFVTSMFLLFNMHYLMYSSIVMSEMIFAFFSLLTIFAFIQRREDIPFYKSPWFFVGIIAMIFAIYIRTQGVVFLGVWILWGIVRKNWLPMIVGVSIVVLALVPWQIRTSNLGGSGYQKQLKMVNPYNKSLGEVDFDGFLTRMGNNATRYLGKEIPNAITPRFYVNYKKDASGVVPGPTVGGYLLGSLYIVLLVFGAWRLKKWRWFMLFYLGGNLAVFLCWPDVWFGVRFMFPVIPLVTFLIFFGLFELVNIVLKMVSKNKRELAPALALLFLVFCTLHLKPYDQYKRKANSPYPLNWRNYMDLSKWAKEGIPEGSVVACRKPHLFAIESDKKVSSFRYTAELDTVLADLIDNGVTHVVVESIGFTATFKYLYPTVQKYRDKFRMIHRVDPEEILRQKNPAAFKGKNSTGAFIFEFNPNVGYFGEFDENNKRSGQGKFIRTDGTVFEGQWKDGTLHGQAAFVTPQGEKYEGNFDKGKRQGLFKYTDTTQAVYNMVFQQDTLISKTKI</sequence>
<evidence type="ECO:0000256" key="7">
    <source>
        <dbReference type="ARBA" id="ARBA00022989"/>
    </source>
</evidence>
<evidence type="ECO:0000256" key="5">
    <source>
        <dbReference type="ARBA" id="ARBA00022692"/>
    </source>
</evidence>
<dbReference type="OrthoDB" id="1097666at2"/>
<proteinExistence type="predicted"/>
<dbReference type="EMBL" id="FPAS01000001">
    <property type="protein sequence ID" value="SFT55872.1"/>
    <property type="molecule type" value="Genomic_DNA"/>
</dbReference>
<evidence type="ECO:0000256" key="3">
    <source>
        <dbReference type="ARBA" id="ARBA00022676"/>
    </source>
</evidence>
<dbReference type="InterPro" id="IPR003409">
    <property type="entry name" value="MORN"/>
</dbReference>
<evidence type="ECO:0000256" key="6">
    <source>
        <dbReference type="ARBA" id="ARBA00022737"/>
    </source>
</evidence>
<dbReference type="AlphaFoldDB" id="A0A1I6YZN7"/>
<dbReference type="GO" id="GO:0016763">
    <property type="term" value="F:pentosyltransferase activity"/>
    <property type="evidence" value="ECO:0007669"/>
    <property type="project" value="TreeGrafter"/>
</dbReference>
<feature type="domain" description="ArnT-like N-terminal" evidence="10">
    <location>
        <begin position="50"/>
        <end position="237"/>
    </location>
</feature>
<accession>A0A1I6YZN7</accession>
<name>A0A1I6YZN7_9FLAO</name>
<protein>
    <submittedName>
        <fullName evidence="11">4-amino-4-deoxy-L-arabinose transferase</fullName>
    </submittedName>
</protein>
<feature type="transmembrane region" description="Helical" evidence="9">
    <location>
        <begin position="106"/>
        <end position="125"/>
    </location>
</feature>
<feature type="transmembrane region" description="Helical" evidence="9">
    <location>
        <begin position="394"/>
        <end position="410"/>
    </location>
</feature>
<evidence type="ECO:0000259" key="10">
    <source>
        <dbReference type="Pfam" id="PF02366"/>
    </source>
</evidence>
<gene>
    <name evidence="11" type="ORF">SAMN05216474_1316</name>
</gene>
<dbReference type="PANTHER" id="PTHR33908:SF11">
    <property type="entry name" value="MEMBRANE PROTEIN"/>
    <property type="match status" value="1"/>
</dbReference>
<organism evidence="11 12">
    <name type="scientific">Lishizhenia tianjinensis</name>
    <dbReference type="NCBI Taxonomy" id="477690"/>
    <lineage>
        <taxon>Bacteria</taxon>
        <taxon>Pseudomonadati</taxon>
        <taxon>Bacteroidota</taxon>
        <taxon>Flavobacteriia</taxon>
        <taxon>Flavobacteriales</taxon>
        <taxon>Crocinitomicaceae</taxon>
        <taxon>Lishizhenia</taxon>
    </lineage>
</organism>
<keyword evidence="12" id="KW-1185">Reference proteome</keyword>
<evidence type="ECO:0000256" key="9">
    <source>
        <dbReference type="SAM" id="Phobius"/>
    </source>
</evidence>
<keyword evidence="6" id="KW-0677">Repeat</keyword>
<comment type="subcellular location">
    <subcellularLocation>
        <location evidence="1">Cell membrane</location>
        <topology evidence="1">Multi-pass membrane protein</topology>
    </subcellularLocation>
</comment>
<dbReference type="SUPFAM" id="SSF82185">
    <property type="entry name" value="Histone H3 K4-specific methyltransferase SET7/9 N-terminal domain"/>
    <property type="match status" value="1"/>
</dbReference>
<dbReference type="InterPro" id="IPR050297">
    <property type="entry name" value="LipidA_mod_glycosyltrf_83"/>
</dbReference>
<dbReference type="GO" id="GO:0000030">
    <property type="term" value="F:mannosyltransferase activity"/>
    <property type="evidence" value="ECO:0007669"/>
    <property type="project" value="InterPro"/>
</dbReference>
<feature type="transmembrane region" description="Helical" evidence="9">
    <location>
        <begin position="360"/>
        <end position="382"/>
    </location>
</feature>
<dbReference type="GO" id="GO:0005886">
    <property type="term" value="C:plasma membrane"/>
    <property type="evidence" value="ECO:0007669"/>
    <property type="project" value="UniProtKB-SubCell"/>
</dbReference>
<keyword evidence="3" id="KW-0328">Glycosyltransferase</keyword>
<reference evidence="11 12" key="1">
    <citation type="submission" date="2016-10" db="EMBL/GenBank/DDBJ databases">
        <authorList>
            <person name="de Groot N.N."/>
        </authorList>
    </citation>
    <scope>NUCLEOTIDE SEQUENCE [LARGE SCALE GENOMIC DNA]</scope>
    <source>
        <strain evidence="11 12">CGMCC 1.7005</strain>
    </source>
</reference>
<evidence type="ECO:0000256" key="1">
    <source>
        <dbReference type="ARBA" id="ARBA00004651"/>
    </source>
</evidence>
<keyword evidence="4 11" id="KW-0808">Transferase</keyword>
<keyword evidence="7 9" id="KW-1133">Transmembrane helix</keyword>
<dbReference type="PANTHER" id="PTHR33908">
    <property type="entry name" value="MANNOSYLTRANSFERASE YKCB-RELATED"/>
    <property type="match status" value="1"/>
</dbReference>
<dbReference type="GO" id="GO:0006493">
    <property type="term" value="P:protein O-linked glycosylation"/>
    <property type="evidence" value="ECO:0007669"/>
    <property type="project" value="InterPro"/>
</dbReference>
<dbReference type="Gene3D" id="2.20.110.10">
    <property type="entry name" value="Histone H3 K4-specific methyltransferase SET7/9 N-terminal domain"/>
    <property type="match status" value="1"/>
</dbReference>
<feature type="transmembrane region" description="Helical" evidence="9">
    <location>
        <begin position="145"/>
        <end position="170"/>
    </location>
</feature>
<feature type="transmembrane region" description="Helical" evidence="9">
    <location>
        <begin position="182"/>
        <end position="211"/>
    </location>
</feature>
<keyword evidence="5 9" id="KW-0812">Transmembrane</keyword>